<accession>A0A1I4XUK5</accession>
<protein>
    <recommendedName>
        <fullName evidence="5">Vitellogenin II</fullName>
    </recommendedName>
</protein>
<dbReference type="PROSITE" id="PS51257">
    <property type="entry name" value="PROKAR_LIPOPROTEIN"/>
    <property type="match status" value="1"/>
</dbReference>
<dbReference type="Proteomes" id="UP000199153">
    <property type="component" value="Unassembled WGS sequence"/>
</dbReference>
<evidence type="ECO:0008006" key="5">
    <source>
        <dbReference type="Google" id="ProtNLM"/>
    </source>
</evidence>
<feature type="signal peptide" evidence="2">
    <location>
        <begin position="1"/>
        <end position="32"/>
    </location>
</feature>
<sequence>MIRNYNIPKRAWFLMTPLILLLLLASCGSTQYSGYEDGIYGDGSQTYPSETDRSQYATQDNNANSYYKNLFAEKSAIYGEMADNMIFTDVDEYTSADDYEDEMYEQDAIEYSGGYAPWGNDPDQYTINIYNTGWYSGFYNPYRWGWSASYYNRWYDPFFIDPYWGPGYYYPYWGSNFGYSPWGSRIGFGFGFGSYWGSWYGMGYGNYYGYPYNRWGYNYRYRNTYNDVAYNTGRRNSYSDYSSTRRNASADSRSSYSRSIRSIRNNDVSARRQAISRGDNSRIYSRTTRNSEPTRVNTNVNTRRSNSNSTYNRSRTTRNNNTYNRSSNRSSRSSGAVRSSSSSSRSSGTSRSSGSSRRSGGGRG</sequence>
<feature type="region of interest" description="Disordered" evidence="1">
    <location>
        <begin position="236"/>
        <end position="364"/>
    </location>
</feature>
<evidence type="ECO:0000256" key="2">
    <source>
        <dbReference type="SAM" id="SignalP"/>
    </source>
</evidence>
<gene>
    <name evidence="3" type="ORF">SAMN05660413_00339</name>
</gene>
<feature type="chain" id="PRO_5011710817" description="Vitellogenin II" evidence="2">
    <location>
        <begin position="33"/>
        <end position="364"/>
    </location>
</feature>
<dbReference type="OrthoDB" id="1443506at2"/>
<feature type="compositionally biased region" description="Polar residues" evidence="1">
    <location>
        <begin position="282"/>
        <end position="293"/>
    </location>
</feature>
<reference evidence="3 4" key="1">
    <citation type="submission" date="2016-10" db="EMBL/GenBank/DDBJ databases">
        <authorList>
            <person name="de Groot N.N."/>
        </authorList>
    </citation>
    <scope>NUCLEOTIDE SEQUENCE [LARGE SCALE GENOMIC DNA]</scope>
    <source>
        <strain evidence="3 4">DSM 17794</strain>
    </source>
</reference>
<name>A0A1I4XUK5_9FLAO</name>
<dbReference type="EMBL" id="FOVL01000001">
    <property type="protein sequence ID" value="SFN29346.1"/>
    <property type="molecule type" value="Genomic_DNA"/>
</dbReference>
<evidence type="ECO:0000313" key="4">
    <source>
        <dbReference type="Proteomes" id="UP000199153"/>
    </source>
</evidence>
<dbReference type="AlphaFoldDB" id="A0A1I4XUK5"/>
<dbReference type="RefSeq" id="WP_139220581.1">
    <property type="nucleotide sequence ID" value="NZ_FOVL01000001.1"/>
</dbReference>
<keyword evidence="2" id="KW-0732">Signal</keyword>
<proteinExistence type="predicted"/>
<evidence type="ECO:0000256" key="1">
    <source>
        <dbReference type="SAM" id="MobiDB-lite"/>
    </source>
</evidence>
<feature type="compositionally biased region" description="Low complexity" evidence="1">
    <location>
        <begin position="242"/>
        <end position="268"/>
    </location>
</feature>
<evidence type="ECO:0000313" key="3">
    <source>
        <dbReference type="EMBL" id="SFN29346.1"/>
    </source>
</evidence>
<keyword evidence="4" id="KW-1185">Reference proteome</keyword>
<dbReference type="STRING" id="287099.SAMN05660413_00339"/>
<feature type="compositionally biased region" description="Low complexity" evidence="1">
    <location>
        <begin position="294"/>
        <end position="358"/>
    </location>
</feature>
<organism evidence="3 4">
    <name type="scientific">Salegentibacter flavus</name>
    <dbReference type="NCBI Taxonomy" id="287099"/>
    <lineage>
        <taxon>Bacteria</taxon>
        <taxon>Pseudomonadati</taxon>
        <taxon>Bacteroidota</taxon>
        <taxon>Flavobacteriia</taxon>
        <taxon>Flavobacteriales</taxon>
        <taxon>Flavobacteriaceae</taxon>
        <taxon>Salegentibacter</taxon>
    </lineage>
</organism>